<comment type="caution">
    <text evidence="2">The sequence shown here is derived from an EMBL/GenBank/DDBJ whole genome shotgun (WGS) entry which is preliminary data.</text>
</comment>
<accession>A0ABW4TNT3</accession>
<organism evidence="2 3">
    <name type="scientific">Nocardioides aestuarii</name>
    <dbReference type="NCBI Taxonomy" id="252231"/>
    <lineage>
        <taxon>Bacteria</taxon>
        <taxon>Bacillati</taxon>
        <taxon>Actinomycetota</taxon>
        <taxon>Actinomycetes</taxon>
        <taxon>Propionibacteriales</taxon>
        <taxon>Nocardioidaceae</taxon>
        <taxon>Nocardioides</taxon>
    </lineage>
</organism>
<keyword evidence="3" id="KW-1185">Reference proteome</keyword>
<dbReference type="Proteomes" id="UP001597351">
    <property type="component" value="Unassembled WGS sequence"/>
</dbReference>
<name>A0ABW4TNT3_9ACTN</name>
<feature type="compositionally biased region" description="Low complexity" evidence="1">
    <location>
        <begin position="346"/>
        <end position="361"/>
    </location>
</feature>
<reference evidence="3" key="1">
    <citation type="journal article" date="2019" name="Int. J. Syst. Evol. Microbiol.">
        <title>The Global Catalogue of Microorganisms (GCM) 10K type strain sequencing project: providing services to taxonomists for standard genome sequencing and annotation.</title>
        <authorList>
            <consortium name="The Broad Institute Genomics Platform"/>
            <consortium name="The Broad Institute Genome Sequencing Center for Infectious Disease"/>
            <person name="Wu L."/>
            <person name="Ma J."/>
        </authorList>
    </citation>
    <scope>NUCLEOTIDE SEQUENCE [LARGE SCALE GENOMIC DNA]</scope>
    <source>
        <strain evidence="3">CGMCC 1.12477</strain>
    </source>
</reference>
<evidence type="ECO:0000313" key="3">
    <source>
        <dbReference type="Proteomes" id="UP001597351"/>
    </source>
</evidence>
<evidence type="ECO:0000313" key="2">
    <source>
        <dbReference type="EMBL" id="MFD1948215.1"/>
    </source>
</evidence>
<feature type="compositionally biased region" description="Basic residues" evidence="1">
    <location>
        <begin position="313"/>
        <end position="322"/>
    </location>
</feature>
<feature type="compositionally biased region" description="Basic and acidic residues" evidence="1">
    <location>
        <begin position="323"/>
        <end position="345"/>
    </location>
</feature>
<protein>
    <submittedName>
        <fullName evidence="2">Sulfotransferase family protein</fullName>
    </submittedName>
</protein>
<dbReference type="InterPro" id="IPR027417">
    <property type="entry name" value="P-loop_NTPase"/>
</dbReference>
<proteinExistence type="predicted"/>
<dbReference type="Gene3D" id="3.40.50.300">
    <property type="entry name" value="P-loop containing nucleotide triphosphate hydrolases"/>
    <property type="match status" value="1"/>
</dbReference>
<gene>
    <name evidence="2" type="ORF">ACFSDE_15540</name>
</gene>
<dbReference type="SUPFAM" id="SSF52540">
    <property type="entry name" value="P-loop containing nucleoside triphosphate hydrolases"/>
    <property type="match status" value="1"/>
</dbReference>
<sequence>MTTPGSPATSTAKVVVVAGSGRSGTSTIAGVLKSAGLLIPPPEVPGNRTNPRGFFEPKWAVEFQTKLLRRSSVVLTDSRPAAFDETAKVAAEPEVREEVGAWVRQHLAQSRELLVKDPRDSWFLPMWRTAATDAGAEVAFLTMLRHPAEVVGSKDKYYKNTNAGESPRQAQTTRVASWLNVALFTEATTRDASRTFVVYEDLLADWRGQVARVAAELELTGPADLSEAQQAEIDEFVDPDLRRVRTEWSDIDCPDEVREMAQEVWDQLLVLAGSGGFDDEAQARLDVVRERYVSMYVDAEALAQSSAEEARRAGARNARRKLLKEQRQQARQEAQRTARQQDRRAAAAPTGAVARARSVAGRVKRRLRSR</sequence>
<dbReference type="RefSeq" id="WP_343920051.1">
    <property type="nucleotide sequence ID" value="NZ_BAAAJT010000002.1"/>
</dbReference>
<feature type="region of interest" description="Disordered" evidence="1">
    <location>
        <begin position="306"/>
        <end position="370"/>
    </location>
</feature>
<evidence type="ECO:0000256" key="1">
    <source>
        <dbReference type="SAM" id="MobiDB-lite"/>
    </source>
</evidence>
<dbReference type="EMBL" id="JBHUGD010000003">
    <property type="protein sequence ID" value="MFD1948215.1"/>
    <property type="molecule type" value="Genomic_DNA"/>
</dbReference>